<dbReference type="InterPro" id="IPR001173">
    <property type="entry name" value="Glyco_trans_2-like"/>
</dbReference>
<dbReference type="SUPFAM" id="SSF90123">
    <property type="entry name" value="ABC transporter transmembrane region"/>
    <property type="match status" value="2"/>
</dbReference>
<dbReference type="InterPro" id="IPR011527">
    <property type="entry name" value="ABC1_TM_dom"/>
</dbReference>
<dbReference type="Pfam" id="PF00005">
    <property type="entry name" value="ABC_tran"/>
    <property type="match status" value="2"/>
</dbReference>
<evidence type="ECO:0000256" key="7">
    <source>
        <dbReference type="ARBA" id="ARBA00023136"/>
    </source>
</evidence>
<proteinExistence type="predicted"/>
<feature type="transmembrane region" description="Helical" evidence="10">
    <location>
        <begin position="211"/>
        <end position="228"/>
    </location>
</feature>
<feature type="region of interest" description="Disordered" evidence="9">
    <location>
        <begin position="912"/>
        <end position="959"/>
    </location>
</feature>
<gene>
    <name evidence="13" type="ORF">SCAR479_05811</name>
</gene>
<dbReference type="InterPro" id="IPR027417">
    <property type="entry name" value="P-loop_NTPase"/>
</dbReference>
<keyword evidence="5" id="KW-0067">ATP-binding</keyword>
<evidence type="ECO:0000256" key="5">
    <source>
        <dbReference type="ARBA" id="ARBA00022840"/>
    </source>
</evidence>
<feature type="transmembrane region" description="Helical" evidence="10">
    <location>
        <begin position="1021"/>
        <end position="1044"/>
    </location>
</feature>
<comment type="caution">
    <text evidence="13">The sequence shown here is derived from an EMBL/GenBank/DDBJ whole genome shotgun (WGS) entry which is preliminary data.</text>
</comment>
<dbReference type="PANTHER" id="PTHR24223:SF399">
    <property type="entry name" value="ABC TRANSPORTER ATNG"/>
    <property type="match status" value="1"/>
</dbReference>
<keyword evidence="14" id="KW-1185">Reference proteome</keyword>
<reference evidence="13 14" key="1">
    <citation type="submission" date="2024-02" db="EMBL/GenBank/DDBJ databases">
        <title>First draft genome assembly of two strains of Seiridium cardinale.</title>
        <authorList>
            <person name="Emiliani G."/>
            <person name="Scali E."/>
        </authorList>
    </citation>
    <scope>NUCLEOTIDE SEQUENCE [LARGE SCALE GENOMIC DNA]</scope>
    <source>
        <strain evidence="13 14">BM-138-000479</strain>
    </source>
</reference>
<evidence type="ECO:0008006" key="15">
    <source>
        <dbReference type="Google" id="ProtNLM"/>
    </source>
</evidence>
<feature type="transmembrane region" description="Helical" evidence="10">
    <location>
        <begin position="336"/>
        <end position="355"/>
    </location>
</feature>
<dbReference type="InterPro" id="IPR003439">
    <property type="entry name" value="ABC_transporter-like_ATP-bd"/>
</dbReference>
<keyword evidence="8" id="KW-0325">Glycoprotein</keyword>
<feature type="transmembrane region" description="Helical" evidence="10">
    <location>
        <begin position="485"/>
        <end position="507"/>
    </location>
</feature>
<dbReference type="Gene3D" id="3.40.50.300">
    <property type="entry name" value="P-loop containing nucleotide triphosphate hydrolases"/>
    <property type="match status" value="2"/>
</dbReference>
<accession>A0ABR2XUD3</accession>
<feature type="domain" description="ABC transmembrane type-1" evidence="12">
    <location>
        <begin position="358"/>
        <end position="634"/>
    </location>
</feature>
<evidence type="ECO:0000256" key="8">
    <source>
        <dbReference type="ARBA" id="ARBA00023180"/>
    </source>
</evidence>
<feature type="transmembrane region" description="Helical" evidence="10">
    <location>
        <begin position="144"/>
        <end position="168"/>
    </location>
</feature>
<evidence type="ECO:0000256" key="10">
    <source>
        <dbReference type="SAM" id="Phobius"/>
    </source>
</evidence>
<feature type="transmembrane region" description="Helical" evidence="10">
    <location>
        <begin position="614"/>
        <end position="633"/>
    </location>
</feature>
<dbReference type="InterPro" id="IPR044726">
    <property type="entry name" value="ABCC_6TM_D2"/>
</dbReference>
<dbReference type="Gene3D" id="3.90.550.10">
    <property type="entry name" value="Spore Coat Polysaccharide Biosynthesis Protein SpsA, Chain A"/>
    <property type="match status" value="1"/>
</dbReference>
<sequence length="1529" mass="169134">MNDLLYQSQLNPWRSTEIIRHLADISWNTGSGFILGRQALIDIGGFPTHSLTEDVLSSMMVMAKGWKTAYLAESLQYGLMPDSYLAHIKQLTRWNPGGIQMANHFQWYLFKGYTGLFTIWQRLLGLPYAILAATSPFLTATEPVATPLCLVGGASFLALAILQSALIGIWSRGHGTRTQLTMPASIIALVATLSLAVLSDFEHNRVLRPSLVAQSYLFFTALLDLARVRSQWLVDDNNIVASIVTATFVLKLAILAVESIEKHPYTSAKGDDVPPLERCGIFGHALLLWLNPLFMLGYRQDLAIDNLFPLDHDLRGSHLENRLERRWKRTNKSRKHCLTVAVLVNFIPEIVISWFPRALNIAFLIAQPYLVKTTLGYIMDHDTLPASYGYGLIGAFGIVYIGAAISNQMFSFLCFRLMVKMRGSLVGMIYRDMLTIRAESKNSSSAMTLMSTDVDRICMTARWVVDMIPNIVQLGIAMWILSLELGAVCVAPVIVALLCGGGAAGIAKLVPRRQRKWIAAIQKRVGITSDILGVMKGVKMLGISEPLSKQIQGLRDFEIAESKRFRKVQVFLISMNIIPMISMSAVTFTVFAIVAKVSGSGTLGISQAFTSLSLLGILITPVGLLVSCFNNIVQAVSCLDRIQDFLLIEKRIDYRTRMPSSRAGSHEEKGSSRSGDKPADALIAVKEGTFGWDKAQDKPILKDISLEVRSSTLNLVVGPVASGKSTLLKSFLGETYLYSGSVHVAGMGDVAYCDQEAWILNQSIRDNIVAFSDYSEDFYNAVIRACQLEEDLSHLPKGDLSNVGSHGISLSGGQKQRLALARAVYSRQNMVIMDDTMKGLDADTSSKCFRALLGKNGLLRKSGITVIMATHNAQWFPFADQLVVLNGEGHIESCGSFEDLKDSDDYIKSLESSYNQDDDSEDDTKSSETASKKLPATPPNETIQLNRGEKEAVAEPNRVKGRGNLNSSLPYYIKSLMSISFFMFCLLMGFQTACRIIQPLWLSFWTSSNARNPNEDPGKWIGIYVLFSVLNLGGMIVQFSLFLIRIIPRSAKELHWSVLEVAMRAPMSYFVATDVGQLVNRFSQDMTLVDFPLPISLMQTSEMMIAGIGEIILTCVSSGYLAIVIPVLGIVLFYIQRFYLRTSRQLRLLDLESKSPLYSFFISSFAGLTTIRAFSWSDKSYREHIQHLDTSQRPFYLLYCIQRWLMMVLELAVAGLCILLVGISVGIKDRVDPGLLGVALTNVTSFGQTMTQVIMFWTELETSLGAITRIREFIADTPKEREGLDEPPATWPSRGAISISGLSVKFGDHTVLDDINLEIEAGTRVAVCGRTGSGKSTLLALLLRLYEPSAGTISIDGVDSSKIKINALRESLVTLPQDPLLLAGTVRYNLDPSSGANDDQILTALEKTGLRMVIEKKGGLDADFNADWLSAGQRQLFCLARAMLRRSRILLLDEATSSLDHQTDEFIQSLIRREFAGWTMIVIAHRLKTVADFDKIVVLQDGRLAEVDSPTALLEKGGLFKSLWDLQES</sequence>
<evidence type="ECO:0000256" key="6">
    <source>
        <dbReference type="ARBA" id="ARBA00022989"/>
    </source>
</evidence>
<dbReference type="CDD" id="cd03244">
    <property type="entry name" value="ABCC_MRP_domain2"/>
    <property type="match status" value="1"/>
</dbReference>
<evidence type="ECO:0000313" key="14">
    <source>
        <dbReference type="Proteomes" id="UP001465668"/>
    </source>
</evidence>
<evidence type="ECO:0000256" key="4">
    <source>
        <dbReference type="ARBA" id="ARBA00022741"/>
    </source>
</evidence>
<dbReference type="InterPro" id="IPR050173">
    <property type="entry name" value="ABC_transporter_C-like"/>
</dbReference>
<dbReference type="CDD" id="cd03250">
    <property type="entry name" value="ABCC_MRP_domain1"/>
    <property type="match status" value="1"/>
</dbReference>
<organism evidence="13 14">
    <name type="scientific">Seiridium cardinale</name>
    <dbReference type="NCBI Taxonomy" id="138064"/>
    <lineage>
        <taxon>Eukaryota</taxon>
        <taxon>Fungi</taxon>
        <taxon>Dikarya</taxon>
        <taxon>Ascomycota</taxon>
        <taxon>Pezizomycotina</taxon>
        <taxon>Sordariomycetes</taxon>
        <taxon>Xylariomycetidae</taxon>
        <taxon>Amphisphaeriales</taxon>
        <taxon>Sporocadaceae</taxon>
        <taxon>Seiridium</taxon>
    </lineage>
</organism>
<evidence type="ECO:0000256" key="1">
    <source>
        <dbReference type="ARBA" id="ARBA00004141"/>
    </source>
</evidence>
<feature type="compositionally biased region" description="Basic and acidic residues" evidence="9">
    <location>
        <begin position="664"/>
        <end position="677"/>
    </location>
</feature>
<feature type="domain" description="ABC transporter" evidence="11">
    <location>
        <begin position="1297"/>
        <end position="1526"/>
    </location>
</feature>
<dbReference type="InterPro" id="IPR044746">
    <property type="entry name" value="ABCC_6TM_D1"/>
</dbReference>
<dbReference type="PROSITE" id="PS00211">
    <property type="entry name" value="ABC_TRANSPORTER_1"/>
    <property type="match status" value="2"/>
</dbReference>
<feature type="region of interest" description="Disordered" evidence="9">
    <location>
        <begin position="658"/>
        <end position="677"/>
    </location>
</feature>
<keyword evidence="6 10" id="KW-1133">Transmembrane helix</keyword>
<evidence type="ECO:0000256" key="2">
    <source>
        <dbReference type="ARBA" id="ARBA00022448"/>
    </source>
</evidence>
<dbReference type="CDD" id="cd18580">
    <property type="entry name" value="ABC_6TM_ABCC_D2"/>
    <property type="match status" value="1"/>
</dbReference>
<dbReference type="PROSITE" id="PS50929">
    <property type="entry name" value="ABC_TM1F"/>
    <property type="match status" value="2"/>
</dbReference>
<keyword evidence="7 10" id="KW-0472">Membrane</keyword>
<feature type="transmembrane region" description="Helical" evidence="10">
    <location>
        <begin position="460"/>
        <end position="479"/>
    </location>
</feature>
<dbReference type="EMBL" id="JARVKM010000021">
    <property type="protein sequence ID" value="KAK9777418.1"/>
    <property type="molecule type" value="Genomic_DNA"/>
</dbReference>
<evidence type="ECO:0000256" key="3">
    <source>
        <dbReference type="ARBA" id="ARBA00022692"/>
    </source>
</evidence>
<keyword evidence="2" id="KW-0813">Transport</keyword>
<feature type="domain" description="ABC transmembrane type-1" evidence="12">
    <location>
        <begin position="986"/>
        <end position="1262"/>
    </location>
</feature>
<dbReference type="Pfam" id="PF13632">
    <property type="entry name" value="Glyco_trans_2_3"/>
    <property type="match status" value="1"/>
</dbReference>
<dbReference type="SUPFAM" id="SSF53448">
    <property type="entry name" value="Nucleotide-diphospho-sugar transferases"/>
    <property type="match status" value="1"/>
</dbReference>
<protein>
    <recommendedName>
        <fullName evidence="15">ABC transporter</fullName>
    </recommendedName>
</protein>
<evidence type="ECO:0000313" key="13">
    <source>
        <dbReference type="EMBL" id="KAK9777418.1"/>
    </source>
</evidence>
<dbReference type="Proteomes" id="UP001465668">
    <property type="component" value="Unassembled WGS sequence"/>
</dbReference>
<dbReference type="InterPro" id="IPR036640">
    <property type="entry name" value="ABC1_TM_sf"/>
</dbReference>
<feature type="transmembrane region" description="Helical" evidence="10">
    <location>
        <begin position="240"/>
        <end position="260"/>
    </location>
</feature>
<feature type="transmembrane region" description="Helical" evidence="10">
    <location>
        <begin position="180"/>
        <end position="199"/>
    </location>
</feature>
<dbReference type="SUPFAM" id="SSF52540">
    <property type="entry name" value="P-loop containing nucleoside triphosphate hydrolases"/>
    <property type="match status" value="2"/>
</dbReference>
<feature type="transmembrane region" description="Helical" evidence="10">
    <location>
        <begin position="1155"/>
        <end position="1175"/>
    </location>
</feature>
<dbReference type="PROSITE" id="PS50893">
    <property type="entry name" value="ABC_TRANSPORTER_2"/>
    <property type="match status" value="2"/>
</dbReference>
<dbReference type="PANTHER" id="PTHR24223">
    <property type="entry name" value="ATP-BINDING CASSETTE SUB-FAMILY C"/>
    <property type="match status" value="1"/>
</dbReference>
<comment type="subcellular location">
    <subcellularLocation>
        <location evidence="1">Membrane</location>
        <topology evidence="1">Multi-pass membrane protein</topology>
    </subcellularLocation>
</comment>
<feature type="transmembrane region" description="Helical" evidence="10">
    <location>
        <begin position="119"/>
        <end position="138"/>
    </location>
</feature>
<dbReference type="InterPro" id="IPR003593">
    <property type="entry name" value="AAA+_ATPase"/>
</dbReference>
<name>A0ABR2XUD3_9PEZI</name>
<feature type="domain" description="ABC transporter" evidence="11">
    <location>
        <begin position="683"/>
        <end position="913"/>
    </location>
</feature>
<dbReference type="CDD" id="cd18579">
    <property type="entry name" value="ABC_6TM_ABCC_D1"/>
    <property type="match status" value="1"/>
</dbReference>
<evidence type="ECO:0000259" key="11">
    <source>
        <dbReference type="PROSITE" id="PS50893"/>
    </source>
</evidence>
<keyword evidence="4" id="KW-0547">Nucleotide-binding</keyword>
<feature type="transmembrane region" description="Helical" evidence="10">
    <location>
        <begin position="981"/>
        <end position="1001"/>
    </location>
</feature>
<evidence type="ECO:0000259" key="12">
    <source>
        <dbReference type="PROSITE" id="PS50929"/>
    </source>
</evidence>
<dbReference type="InterPro" id="IPR017871">
    <property type="entry name" value="ABC_transporter-like_CS"/>
</dbReference>
<dbReference type="InterPro" id="IPR029044">
    <property type="entry name" value="Nucleotide-diphossugar_trans"/>
</dbReference>
<feature type="transmembrane region" description="Helical" evidence="10">
    <location>
        <begin position="1111"/>
        <end position="1135"/>
    </location>
</feature>
<feature type="transmembrane region" description="Helical" evidence="10">
    <location>
        <begin position="1196"/>
        <end position="1223"/>
    </location>
</feature>
<dbReference type="SMART" id="SM00382">
    <property type="entry name" value="AAA"/>
    <property type="match status" value="2"/>
</dbReference>
<dbReference type="Gene3D" id="1.20.1560.10">
    <property type="entry name" value="ABC transporter type 1, transmembrane domain"/>
    <property type="match status" value="2"/>
</dbReference>
<feature type="transmembrane region" description="Helical" evidence="10">
    <location>
        <begin position="570"/>
        <end position="594"/>
    </location>
</feature>
<evidence type="ECO:0000256" key="9">
    <source>
        <dbReference type="SAM" id="MobiDB-lite"/>
    </source>
</evidence>
<dbReference type="Pfam" id="PF00664">
    <property type="entry name" value="ABC_membrane"/>
    <property type="match status" value="2"/>
</dbReference>
<keyword evidence="3 10" id="KW-0812">Transmembrane</keyword>
<feature type="transmembrane region" description="Helical" evidence="10">
    <location>
        <begin position="388"/>
        <end position="415"/>
    </location>
</feature>